<protein>
    <submittedName>
        <fullName evidence="1">Uncharacterized protein</fullName>
    </submittedName>
</protein>
<evidence type="ECO:0000313" key="2">
    <source>
        <dbReference type="EMBL" id="VEH05468.1"/>
    </source>
</evidence>
<evidence type="ECO:0000313" key="1">
    <source>
        <dbReference type="EMBL" id="AKE40308.1"/>
    </source>
</evidence>
<accession>A0A0F6R099</accession>
<dbReference type="EMBL" id="LR134377">
    <property type="protein sequence ID" value="VEH05468.1"/>
    <property type="molecule type" value="Genomic_DNA"/>
</dbReference>
<proteinExistence type="predicted"/>
<evidence type="ECO:0000313" key="4">
    <source>
        <dbReference type="Proteomes" id="UP000271380"/>
    </source>
</evidence>
<dbReference type="HOGENOM" id="CLU_1270522_0_0_11"/>
<dbReference type="KEGG" id="cku:UL82_00325"/>
<keyword evidence="3" id="KW-1185">Reference proteome</keyword>
<evidence type="ECO:0000313" key="3">
    <source>
        <dbReference type="Proteomes" id="UP000033457"/>
    </source>
</evidence>
<dbReference type="EMBL" id="CP011312">
    <property type="protein sequence ID" value="AKE40308.1"/>
    <property type="molecule type" value="Genomic_DNA"/>
</dbReference>
<sequence>MVNLKKYRAKPAVKNFYAAVFILIALALLALPMVPATTLPPRQTNIQEVAFISQDKSIVVPIHDENDLPVLCDKQIALGFLDEYDCSGTSVHIGIIESGTDPQRTLARALRGHNQITGVAEFDVYQVDDVYFYSRGAHSRESDSKDLVAITQPQELDNASYTYYFFVSGEYAYDVAALVFHTLGVDPPALTQPQQPAIEDIPDGILDSLKDKEELSA</sequence>
<gene>
    <name evidence="2" type="ORF">NCTC949_00626</name>
    <name evidence="1" type="ORF">UL82_00325</name>
</gene>
<dbReference type="Proteomes" id="UP000033457">
    <property type="component" value="Chromosome"/>
</dbReference>
<dbReference type="AlphaFoldDB" id="A0A0F6R099"/>
<reference evidence="1 3" key="1">
    <citation type="journal article" date="2015" name="Genome Announc.">
        <title>Complete Genome Sequence of Corynebacterium kutscheri DSM 20755, a Corynebacterial Type Strain with Remarkably Low G+C Content of Chromosomal DNA.</title>
        <authorList>
            <person name="Ruckert C."/>
            <person name="Albersmeier A."/>
            <person name="Winkler A."/>
            <person name="Tauch A."/>
        </authorList>
    </citation>
    <scope>NUCLEOTIDE SEQUENCE [LARGE SCALE GENOMIC DNA]</scope>
    <source>
        <strain evidence="1 3">DSM 20755</strain>
    </source>
</reference>
<dbReference type="Proteomes" id="UP000271380">
    <property type="component" value="Chromosome"/>
</dbReference>
<organism evidence="1 3">
    <name type="scientific">Corynebacterium kutscheri</name>
    <dbReference type="NCBI Taxonomy" id="35755"/>
    <lineage>
        <taxon>Bacteria</taxon>
        <taxon>Bacillati</taxon>
        <taxon>Actinomycetota</taxon>
        <taxon>Actinomycetes</taxon>
        <taxon>Mycobacteriales</taxon>
        <taxon>Corynebacteriaceae</taxon>
        <taxon>Corynebacterium</taxon>
    </lineage>
</organism>
<dbReference type="RefSeq" id="WP_046438310.1">
    <property type="nucleotide sequence ID" value="NZ_CP011312.1"/>
</dbReference>
<name>A0A0F6R099_9CORY</name>
<reference evidence="2 4" key="2">
    <citation type="submission" date="2018-12" db="EMBL/GenBank/DDBJ databases">
        <authorList>
            <consortium name="Pathogen Informatics"/>
        </authorList>
    </citation>
    <scope>NUCLEOTIDE SEQUENCE [LARGE SCALE GENOMIC DNA]</scope>
    <source>
        <strain evidence="2 4">NCTC949</strain>
    </source>
</reference>